<dbReference type="Proteomes" id="UP000037109">
    <property type="component" value="Unassembled WGS sequence"/>
</dbReference>
<dbReference type="PIRSF" id="PIRSF037394">
    <property type="entry name" value="ABC_thiamine-permease_YkoE_prd"/>
    <property type="match status" value="1"/>
</dbReference>
<keyword evidence="1" id="KW-0472">Membrane</keyword>
<protein>
    <submittedName>
        <fullName evidence="2">Thiamine permease</fullName>
    </submittedName>
</protein>
<feature type="transmembrane region" description="Helical" evidence="1">
    <location>
        <begin position="33"/>
        <end position="61"/>
    </location>
</feature>
<sequence length="198" mass="21249">MLDKWKLREVIVLSVLAVVFAVVYLVFVQFGNVLYGMLGLIGYDLIFGIWFIVSIIAAYIIRKPGAAFLSETIAAAIEVMIGNAVGPRLILSGMIQGIGAEAVFAATKWNNYRTWVLIAAGMGSSVTSFIWGYFISGYAAFSPGYVTAMFFVRLISGALLAGLLGKWLSESLAKTGALSSFPIGKEIKRGKSDNGITA</sequence>
<dbReference type="Pfam" id="PF09819">
    <property type="entry name" value="ABC_cobalt"/>
    <property type="match status" value="1"/>
</dbReference>
<feature type="transmembrane region" description="Helical" evidence="1">
    <location>
        <begin position="115"/>
        <end position="139"/>
    </location>
</feature>
<dbReference type="AlphaFoldDB" id="A0A0M0GI04"/>
<name>A0A0M0GI04_SPOGL</name>
<keyword evidence="3" id="KW-1185">Reference proteome</keyword>
<keyword evidence="1" id="KW-1133">Transmembrane helix</keyword>
<dbReference type="InterPro" id="IPR017195">
    <property type="entry name" value="ABC_thiamin-permease_prd"/>
</dbReference>
<accession>A0A0M0GI04</accession>
<feature type="transmembrane region" description="Helical" evidence="1">
    <location>
        <begin position="145"/>
        <end position="164"/>
    </location>
</feature>
<proteinExistence type="predicted"/>
<feature type="transmembrane region" description="Helical" evidence="1">
    <location>
        <begin position="7"/>
        <end position="27"/>
    </location>
</feature>
<dbReference type="PATRIC" id="fig|1459.3.peg.5248"/>
<evidence type="ECO:0000313" key="2">
    <source>
        <dbReference type="EMBL" id="KON89550.1"/>
    </source>
</evidence>
<reference evidence="3" key="1">
    <citation type="submission" date="2015-07" db="EMBL/GenBank/DDBJ databases">
        <title>Fjat-10036 dsm4.</title>
        <authorList>
            <person name="Liu B."/>
            <person name="Wang J."/>
            <person name="Zhu Y."/>
            <person name="Liu G."/>
            <person name="Chen Q."/>
            <person name="Chen Z."/>
            <person name="Lan J."/>
            <person name="Che J."/>
            <person name="Ge C."/>
            <person name="Shi H."/>
            <person name="Pan Z."/>
            <person name="Liu X."/>
        </authorList>
    </citation>
    <scope>NUCLEOTIDE SEQUENCE [LARGE SCALE GENOMIC DNA]</scope>
    <source>
        <strain evidence="3">DSM 4</strain>
    </source>
</reference>
<evidence type="ECO:0000313" key="3">
    <source>
        <dbReference type="Proteomes" id="UP000037109"/>
    </source>
</evidence>
<comment type="caution">
    <text evidence="2">The sequence shown here is derived from an EMBL/GenBank/DDBJ whole genome shotgun (WGS) entry which is preliminary data.</text>
</comment>
<dbReference type="RefSeq" id="WP_053436915.1">
    <property type="nucleotide sequence ID" value="NZ_LGUF01000007.1"/>
</dbReference>
<evidence type="ECO:0000256" key="1">
    <source>
        <dbReference type="SAM" id="Phobius"/>
    </source>
</evidence>
<dbReference type="EMBL" id="LGUF01000007">
    <property type="protein sequence ID" value="KON89550.1"/>
    <property type="molecule type" value="Genomic_DNA"/>
</dbReference>
<organism evidence="2 3">
    <name type="scientific">Sporosarcina globispora</name>
    <name type="common">Bacillus globisporus</name>
    <dbReference type="NCBI Taxonomy" id="1459"/>
    <lineage>
        <taxon>Bacteria</taxon>
        <taxon>Bacillati</taxon>
        <taxon>Bacillota</taxon>
        <taxon>Bacilli</taxon>
        <taxon>Bacillales</taxon>
        <taxon>Caryophanaceae</taxon>
        <taxon>Sporosarcina</taxon>
    </lineage>
</organism>
<dbReference type="STRING" id="1459.AF332_23805"/>
<keyword evidence="1" id="KW-0812">Transmembrane</keyword>
<dbReference type="OrthoDB" id="8017424at2"/>
<gene>
    <name evidence="2" type="ORF">AF332_23805</name>
</gene>